<dbReference type="InterPro" id="IPR001533">
    <property type="entry name" value="Pterin_deHydtase"/>
</dbReference>
<dbReference type="CDD" id="cd00488">
    <property type="entry name" value="PCD_DCoH"/>
    <property type="match status" value="1"/>
</dbReference>
<name>A0A5M9N1D6_9EURO</name>
<evidence type="ECO:0000313" key="12">
    <source>
        <dbReference type="EMBL" id="KAA8650769.1"/>
    </source>
</evidence>
<keyword evidence="8" id="KW-0456">Lyase</keyword>
<gene>
    <name evidence="12" type="ORF">ATNIH1004_003458</name>
</gene>
<reference evidence="12 13" key="1">
    <citation type="submission" date="2019-08" db="EMBL/GenBank/DDBJ databases">
        <title>The genome sequence of a newly discovered highly antifungal drug resistant Aspergillus species, Aspergillus tanneri NIH 1004.</title>
        <authorList>
            <person name="Mounaud S."/>
            <person name="Singh I."/>
            <person name="Joardar V."/>
            <person name="Pakala S."/>
            <person name="Pakala S."/>
            <person name="Venepally P."/>
            <person name="Chung J.K."/>
            <person name="Losada L."/>
            <person name="Nierman W.C."/>
        </authorList>
    </citation>
    <scope>NUCLEOTIDE SEQUENCE [LARGE SCALE GENOMIC DNA]</scope>
    <source>
        <strain evidence="12 13">NIH1004</strain>
    </source>
</reference>
<dbReference type="VEuPathDB" id="FungiDB:EYZ11_009152"/>
<dbReference type="FunFam" id="1.20.1250.20:FF:000088">
    <property type="entry name" value="MFS multidrug transporter, putative"/>
    <property type="match status" value="1"/>
</dbReference>
<dbReference type="GO" id="GO:0022857">
    <property type="term" value="F:transmembrane transporter activity"/>
    <property type="evidence" value="ECO:0007669"/>
    <property type="project" value="InterPro"/>
</dbReference>
<dbReference type="SUPFAM" id="SSF103473">
    <property type="entry name" value="MFS general substrate transporter"/>
    <property type="match status" value="1"/>
</dbReference>
<dbReference type="Gene3D" id="3.30.1360.20">
    <property type="entry name" value="Transcriptional coactivator/pterin dehydratase"/>
    <property type="match status" value="1"/>
</dbReference>
<dbReference type="GO" id="GO:0005886">
    <property type="term" value="C:plasma membrane"/>
    <property type="evidence" value="ECO:0007669"/>
    <property type="project" value="TreeGrafter"/>
</dbReference>
<comment type="catalytic activity">
    <reaction evidence="1">
        <text>(4aS,6R)-4a-hydroxy-L-erythro-5,6,7,8-tetrahydrobiopterin = (6R)-L-erythro-6,7-dihydrobiopterin + H2O</text>
        <dbReference type="Rhea" id="RHEA:11920"/>
        <dbReference type="ChEBI" id="CHEBI:15377"/>
        <dbReference type="ChEBI" id="CHEBI:15642"/>
        <dbReference type="ChEBI" id="CHEBI:43120"/>
        <dbReference type="EC" id="4.2.1.96"/>
    </reaction>
</comment>
<feature type="transmembrane region" description="Helical" evidence="10">
    <location>
        <begin position="322"/>
        <end position="341"/>
    </location>
</feature>
<dbReference type="GO" id="GO:0008124">
    <property type="term" value="F:4-alpha-hydroxytetrahydrobiopterin dehydratase activity"/>
    <property type="evidence" value="ECO:0007669"/>
    <property type="project" value="UniProtKB-EC"/>
</dbReference>
<evidence type="ECO:0000256" key="1">
    <source>
        <dbReference type="ARBA" id="ARBA00001554"/>
    </source>
</evidence>
<dbReference type="InterPro" id="IPR020846">
    <property type="entry name" value="MFS_dom"/>
</dbReference>
<dbReference type="InterPro" id="IPR036259">
    <property type="entry name" value="MFS_trans_sf"/>
</dbReference>
<dbReference type="EC" id="4.2.1.96" evidence="4"/>
<dbReference type="SUPFAM" id="SSF55248">
    <property type="entry name" value="PCD-like"/>
    <property type="match status" value="1"/>
</dbReference>
<comment type="caution">
    <text evidence="12">The sequence shown here is derived from an EMBL/GenBank/DDBJ whole genome shotgun (WGS) entry which is preliminary data.</text>
</comment>
<dbReference type="EMBL" id="QUQM01000001">
    <property type="protein sequence ID" value="KAA8650769.1"/>
    <property type="molecule type" value="Genomic_DNA"/>
</dbReference>
<dbReference type="GO" id="GO:0006729">
    <property type="term" value="P:tetrahydrobiopterin biosynthetic process"/>
    <property type="evidence" value="ECO:0007669"/>
    <property type="project" value="InterPro"/>
</dbReference>
<evidence type="ECO:0000256" key="8">
    <source>
        <dbReference type="ARBA" id="ARBA00023239"/>
    </source>
</evidence>
<feature type="domain" description="Major facilitator superfamily (MFS) profile" evidence="11">
    <location>
        <begin position="90"/>
        <end position="555"/>
    </location>
</feature>
<dbReference type="GeneID" id="54326160"/>
<accession>A0A5M9N1D6</accession>
<dbReference type="PROSITE" id="PS50850">
    <property type="entry name" value="MFS"/>
    <property type="match status" value="1"/>
</dbReference>
<evidence type="ECO:0000256" key="5">
    <source>
        <dbReference type="ARBA" id="ARBA00022692"/>
    </source>
</evidence>
<evidence type="ECO:0000256" key="6">
    <source>
        <dbReference type="ARBA" id="ARBA00022989"/>
    </source>
</evidence>
<feature type="transmembrane region" description="Helical" evidence="10">
    <location>
        <begin position="245"/>
        <end position="264"/>
    </location>
</feature>
<feature type="transmembrane region" description="Helical" evidence="10">
    <location>
        <begin position="402"/>
        <end position="422"/>
    </location>
</feature>
<comment type="similarity">
    <text evidence="3">Belongs to the pterin-4-alpha-carbinolamine dehydratase family.</text>
</comment>
<dbReference type="OrthoDB" id="5376138at2759"/>
<protein>
    <recommendedName>
        <fullName evidence="4">4a-hydroxytetrahydrobiopterin dehydratase</fullName>
        <ecNumber evidence="4">4.2.1.96</ecNumber>
    </recommendedName>
</protein>
<dbReference type="Pfam" id="PF07690">
    <property type="entry name" value="MFS_1"/>
    <property type="match status" value="1"/>
</dbReference>
<dbReference type="PANTHER" id="PTHR23502:SF13">
    <property type="entry name" value="MULTIDRUG TRANSPORTER, PUTATIVE (AFU_ORTHOLOGUE AFUA_2G12550)-RELATED"/>
    <property type="match status" value="1"/>
</dbReference>
<evidence type="ECO:0000259" key="11">
    <source>
        <dbReference type="PROSITE" id="PS50850"/>
    </source>
</evidence>
<sequence>MAISPMGREEKLHESEASSSTHSDANADLNNEKNDTPQLHKSELALAHDPAAGTTLHQLENTALEKIELTEDECYDQLGYAYPSWKKWMIISVIFLVQTSMNFNTSLYSNAVPGISEEFGVSMQAARCGAMIFLVLYAFGCELWAPWSEEIGRKPILQLSLFLVNVWQLPVALAPNFASIMVGRALGGLSSAGGSVTLGMIADLWEADEQQYAVACVVFSSVGGSALGPVVGGFVEAYLPWRWNIWIQLIFGGFVQVAHLLLVPETRTTIMMDRIAKKRRQSGENPNLYGPNELVPFSERFSAREILITWIRPFKMFLTEPIVLCLSLLSGFSDALIFIFIQSFGLVYDQWHFSTVAKGLSFIPILIGYFIAWISFIPAIRRNIGERRMKPDDEHTQYESRLWWLLYTAPCLPIGLIGFGWTSLGPPVHWMGTMVFSAIVGIANYSIYMATIDYMICAYGPYSASATGGNGWSRDFLAGVLTIPATPFYQNIGGKHHLEYASTILWQLQYKVDALIEQGWKLDEDGMGVQKTFYFRSYFKAVAFVNVVASQSASQKHHPTMTVRIGSVDVHWTTHHPRGLTDRDLTMAQHCDEAAEMMGTVEQGQGQKCSPAPTPGRRQS</sequence>
<organism evidence="12 13">
    <name type="scientific">Aspergillus tanneri</name>
    <dbReference type="NCBI Taxonomy" id="1220188"/>
    <lineage>
        <taxon>Eukaryota</taxon>
        <taxon>Fungi</taxon>
        <taxon>Dikarya</taxon>
        <taxon>Ascomycota</taxon>
        <taxon>Pezizomycotina</taxon>
        <taxon>Eurotiomycetes</taxon>
        <taxon>Eurotiomycetidae</taxon>
        <taxon>Eurotiales</taxon>
        <taxon>Aspergillaceae</taxon>
        <taxon>Aspergillus</taxon>
        <taxon>Aspergillus subgen. Circumdati</taxon>
    </lineage>
</organism>
<evidence type="ECO:0000256" key="9">
    <source>
        <dbReference type="SAM" id="MobiDB-lite"/>
    </source>
</evidence>
<dbReference type="InterPro" id="IPR036428">
    <property type="entry name" value="PCD_sf"/>
</dbReference>
<feature type="compositionally biased region" description="Basic and acidic residues" evidence="9">
    <location>
        <begin position="7"/>
        <end position="16"/>
    </location>
</feature>
<evidence type="ECO:0000256" key="10">
    <source>
        <dbReference type="SAM" id="Phobius"/>
    </source>
</evidence>
<proteinExistence type="inferred from homology"/>
<evidence type="ECO:0000256" key="4">
    <source>
        <dbReference type="ARBA" id="ARBA00013252"/>
    </source>
</evidence>
<feature type="region of interest" description="Disordered" evidence="9">
    <location>
        <begin position="599"/>
        <end position="620"/>
    </location>
</feature>
<evidence type="ECO:0000256" key="7">
    <source>
        <dbReference type="ARBA" id="ARBA00023136"/>
    </source>
</evidence>
<keyword evidence="5 10" id="KW-0812">Transmembrane</keyword>
<keyword evidence="7 10" id="KW-0472">Membrane</keyword>
<evidence type="ECO:0000256" key="2">
    <source>
        <dbReference type="ARBA" id="ARBA00004141"/>
    </source>
</evidence>
<dbReference type="Gene3D" id="1.20.1250.20">
    <property type="entry name" value="MFS general substrate transporter like domains"/>
    <property type="match status" value="1"/>
</dbReference>
<dbReference type="Proteomes" id="UP000324241">
    <property type="component" value="Unassembled WGS sequence"/>
</dbReference>
<dbReference type="InterPro" id="IPR011701">
    <property type="entry name" value="MFS"/>
</dbReference>
<evidence type="ECO:0000313" key="13">
    <source>
        <dbReference type="Proteomes" id="UP000324241"/>
    </source>
</evidence>
<dbReference type="Pfam" id="PF01329">
    <property type="entry name" value="Pterin_4a"/>
    <property type="match status" value="1"/>
</dbReference>
<dbReference type="AlphaFoldDB" id="A0A5M9N1D6"/>
<dbReference type="RefSeq" id="XP_033430130.1">
    <property type="nucleotide sequence ID" value="XM_033568135.1"/>
</dbReference>
<feature type="transmembrane region" description="Helical" evidence="10">
    <location>
        <begin position="361"/>
        <end position="381"/>
    </location>
</feature>
<feature type="transmembrane region" description="Helical" evidence="10">
    <location>
        <begin position="212"/>
        <end position="239"/>
    </location>
</feature>
<feature type="transmembrane region" description="Helical" evidence="10">
    <location>
        <begin position="428"/>
        <end position="448"/>
    </location>
</feature>
<feature type="region of interest" description="Disordered" evidence="9">
    <location>
        <begin position="1"/>
        <end position="35"/>
    </location>
</feature>
<evidence type="ECO:0000256" key="3">
    <source>
        <dbReference type="ARBA" id="ARBA00006472"/>
    </source>
</evidence>
<dbReference type="VEuPathDB" id="FungiDB:EYZ11_012345"/>
<dbReference type="PANTHER" id="PTHR23502">
    <property type="entry name" value="MAJOR FACILITATOR SUPERFAMILY"/>
    <property type="match status" value="1"/>
</dbReference>
<keyword evidence="6 10" id="KW-1133">Transmembrane helix</keyword>
<comment type="subcellular location">
    <subcellularLocation>
        <location evidence="2">Membrane</location>
        <topology evidence="2">Multi-pass membrane protein</topology>
    </subcellularLocation>
</comment>